<dbReference type="SUPFAM" id="SSF46785">
    <property type="entry name" value="Winged helix' DNA-binding domain"/>
    <property type="match status" value="1"/>
</dbReference>
<evidence type="ECO:0000256" key="1">
    <source>
        <dbReference type="ARBA" id="ARBA00023015"/>
    </source>
</evidence>
<dbReference type="InterPro" id="IPR036390">
    <property type="entry name" value="WH_DNA-bd_sf"/>
</dbReference>
<keyword evidence="1" id="KW-0805">Transcription regulation</keyword>
<dbReference type="InterPro" id="IPR050679">
    <property type="entry name" value="Bact_HTH_transcr_reg"/>
</dbReference>
<dbReference type="GO" id="GO:0045892">
    <property type="term" value="P:negative regulation of DNA-templated transcription"/>
    <property type="evidence" value="ECO:0007669"/>
    <property type="project" value="TreeGrafter"/>
</dbReference>
<dbReference type="PANTHER" id="PTHR44846:SF17">
    <property type="entry name" value="GNTR-FAMILY TRANSCRIPTIONAL REGULATOR"/>
    <property type="match status" value="1"/>
</dbReference>
<feature type="domain" description="HTH gntR-type" evidence="4">
    <location>
        <begin position="7"/>
        <end position="75"/>
    </location>
</feature>
<dbReference type="Proteomes" id="UP000034085">
    <property type="component" value="Chromosome"/>
</dbReference>
<keyword evidence="3" id="KW-0804">Transcription</keyword>
<dbReference type="SMART" id="SM00345">
    <property type="entry name" value="HTH_GNTR"/>
    <property type="match status" value="1"/>
</dbReference>
<dbReference type="AlphaFoldDB" id="A0A0F6TSU1"/>
<dbReference type="InterPro" id="IPR028978">
    <property type="entry name" value="Chorismate_lyase_/UTRA_dom_sf"/>
</dbReference>
<evidence type="ECO:0000256" key="2">
    <source>
        <dbReference type="ARBA" id="ARBA00023125"/>
    </source>
</evidence>
<dbReference type="Pfam" id="PF07702">
    <property type="entry name" value="UTRA"/>
    <property type="match status" value="1"/>
</dbReference>
<proteinExistence type="predicted"/>
<dbReference type="SUPFAM" id="SSF64288">
    <property type="entry name" value="Chorismate lyase-like"/>
    <property type="match status" value="1"/>
</dbReference>
<dbReference type="SMART" id="SM00866">
    <property type="entry name" value="UTRA"/>
    <property type="match status" value="1"/>
</dbReference>
<keyword evidence="2" id="KW-0238">DNA-binding</keyword>
<dbReference type="GO" id="GO:0003700">
    <property type="term" value="F:DNA-binding transcription factor activity"/>
    <property type="evidence" value="ECO:0007669"/>
    <property type="project" value="InterPro"/>
</dbReference>
<dbReference type="HOGENOM" id="CLU_063236_4_3_6"/>
<dbReference type="InterPro" id="IPR036388">
    <property type="entry name" value="WH-like_DNA-bd_sf"/>
</dbReference>
<evidence type="ECO:0000313" key="5">
    <source>
        <dbReference type="EMBL" id="AKE57874.1"/>
    </source>
</evidence>
<dbReference type="Gene3D" id="1.10.10.10">
    <property type="entry name" value="Winged helix-like DNA-binding domain superfamily/Winged helix DNA-binding domain"/>
    <property type="match status" value="1"/>
</dbReference>
<evidence type="ECO:0000259" key="4">
    <source>
        <dbReference type="PROSITE" id="PS50949"/>
    </source>
</evidence>
<evidence type="ECO:0000313" key="6">
    <source>
        <dbReference type="Proteomes" id="UP000034085"/>
    </source>
</evidence>
<evidence type="ECO:0000256" key="3">
    <source>
        <dbReference type="ARBA" id="ARBA00023163"/>
    </source>
</evidence>
<accession>A0A0F6TSU1</accession>
<dbReference type="CDD" id="cd07377">
    <property type="entry name" value="WHTH_GntR"/>
    <property type="match status" value="1"/>
</dbReference>
<name>A0A0F6TSU1_CITAM</name>
<dbReference type="InterPro" id="IPR000524">
    <property type="entry name" value="Tscrpt_reg_HTH_GntR"/>
</dbReference>
<gene>
    <name evidence="5" type="ORF">F384_01300</name>
</gene>
<reference evidence="5 6" key="1">
    <citation type="journal article" date="2013" name="Appl. Microbiol. Biotechnol.">
        <title>Glycerol assimilation and production of 1,3-propanediol by Citrobacter amalonaticus Y19.</title>
        <authorList>
            <person name="Ainala S.K."/>
            <person name="Ashok S."/>
            <person name="Ko Y."/>
            <person name="Park S."/>
        </authorList>
    </citation>
    <scope>NUCLEOTIDE SEQUENCE [LARGE SCALE GENOMIC DNA]</scope>
    <source>
        <strain evidence="5 6">Y19</strain>
    </source>
</reference>
<dbReference type="PATRIC" id="fig|1261127.3.peg.263"/>
<dbReference type="GO" id="GO:0003677">
    <property type="term" value="F:DNA binding"/>
    <property type="evidence" value="ECO:0007669"/>
    <property type="project" value="UniProtKB-KW"/>
</dbReference>
<dbReference type="Gene3D" id="3.40.1410.10">
    <property type="entry name" value="Chorismate lyase-like"/>
    <property type="match status" value="1"/>
</dbReference>
<dbReference type="PANTHER" id="PTHR44846">
    <property type="entry name" value="MANNOSYL-D-GLYCERATE TRANSPORT/METABOLISM SYSTEM REPRESSOR MNGR-RELATED"/>
    <property type="match status" value="1"/>
</dbReference>
<dbReference type="OrthoDB" id="6626198at2"/>
<dbReference type="EMBL" id="CP011132">
    <property type="protein sequence ID" value="AKE57874.1"/>
    <property type="molecule type" value="Genomic_DNA"/>
</dbReference>
<dbReference type="InterPro" id="IPR011663">
    <property type="entry name" value="UTRA"/>
</dbReference>
<dbReference type="Pfam" id="PF00392">
    <property type="entry name" value="GntR"/>
    <property type="match status" value="1"/>
</dbReference>
<organism evidence="5 6">
    <name type="scientific">Citrobacter amalonaticus Y19</name>
    <dbReference type="NCBI Taxonomy" id="1261127"/>
    <lineage>
        <taxon>Bacteria</taxon>
        <taxon>Pseudomonadati</taxon>
        <taxon>Pseudomonadota</taxon>
        <taxon>Gammaproteobacteria</taxon>
        <taxon>Enterobacterales</taxon>
        <taxon>Enterobacteriaceae</taxon>
        <taxon>Citrobacter</taxon>
    </lineage>
</organism>
<protein>
    <submittedName>
        <fullName evidence="5">GntR family transcriptional regulator</fullName>
    </submittedName>
</protein>
<dbReference type="PROSITE" id="PS50949">
    <property type="entry name" value="HTH_GNTR"/>
    <property type="match status" value="1"/>
</dbReference>
<sequence length="243" mass="27719">MKATVQSAKYQVIKSALLDEIRNGVFKPGEKFYSESELKERYSVSSATVIRAIHEMVNEGYLIRYQGKGTFVSKAKRNETIIFSESDNDLKGIQSVKVIDCVLEDDPSIKEKLGLGQEERYYRIARLKFDSNIPYALQISHIPARYFSSKLTVKNSALSSIYEAFKVNNGLDMYTMPYRQTICAPSVAAPEVLEALKLDAHQPVILMKRFTFDEQGLVIEYIETWKRLESFYIEIRTPDKGAG</sequence>
<dbReference type="KEGG" id="cama:F384_01300"/>